<proteinExistence type="predicted"/>
<keyword evidence="3" id="KW-1185">Reference proteome</keyword>
<keyword evidence="1" id="KW-0812">Transmembrane</keyword>
<sequence>MSATNAVSAIPAGKMLNLRRPLLMAGAMGVLGLVATGLLGHIWMGVFGCVGLALGLLNTRLVQRSVSRATITENPSKRLLAFAALGRLAVITVLAVGIALIVHPDGLGVFAGLAVFQFIITASTAGTVVKELRHQ</sequence>
<dbReference type="RefSeq" id="WP_168517279.1">
    <property type="nucleotide sequence ID" value="NZ_JAAXLS010000011.1"/>
</dbReference>
<protein>
    <recommendedName>
        <fullName evidence="4">ATP synthase subunit I</fullName>
    </recommendedName>
</protein>
<comment type="caution">
    <text evidence="2">The sequence shown here is derived from an EMBL/GenBank/DDBJ whole genome shotgun (WGS) entry which is preliminary data.</text>
</comment>
<evidence type="ECO:0000313" key="3">
    <source>
        <dbReference type="Proteomes" id="UP000715441"/>
    </source>
</evidence>
<name>A0ABX1J528_9PSEU</name>
<evidence type="ECO:0000256" key="1">
    <source>
        <dbReference type="SAM" id="Phobius"/>
    </source>
</evidence>
<feature type="transmembrane region" description="Helical" evidence="1">
    <location>
        <begin position="25"/>
        <end position="58"/>
    </location>
</feature>
<gene>
    <name evidence="2" type="ORF">HFP15_18590</name>
</gene>
<evidence type="ECO:0008006" key="4">
    <source>
        <dbReference type="Google" id="ProtNLM"/>
    </source>
</evidence>
<keyword evidence="1" id="KW-0472">Membrane</keyword>
<dbReference type="EMBL" id="JAAXLS010000011">
    <property type="protein sequence ID" value="NKQ54897.1"/>
    <property type="molecule type" value="Genomic_DNA"/>
</dbReference>
<feature type="transmembrane region" description="Helical" evidence="1">
    <location>
        <begin position="79"/>
        <end position="101"/>
    </location>
</feature>
<keyword evidence="1" id="KW-1133">Transmembrane helix</keyword>
<reference evidence="2 3" key="1">
    <citation type="submission" date="2020-04" db="EMBL/GenBank/DDBJ databases">
        <title>Novel species.</title>
        <authorList>
            <person name="Teo W.F.A."/>
            <person name="Lipun K."/>
            <person name="Srisuk N."/>
            <person name="Duangmal K."/>
        </authorList>
    </citation>
    <scope>NUCLEOTIDE SEQUENCE [LARGE SCALE GENOMIC DNA]</scope>
    <source>
        <strain evidence="2 3">K13G38</strain>
    </source>
</reference>
<organism evidence="2 3">
    <name type="scientific">Amycolatopsis acididurans</name>
    <dbReference type="NCBI Taxonomy" id="2724524"/>
    <lineage>
        <taxon>Bacteria</taxon>
        <taxon>Bacillati</taxon>
        <taxon>Actinomycetota</taxon>
        <taxon>Actinomycetes</taxon>
        <taxon>Pseudonocardiales</taxon>
        <taxon>Pseudonocardiaceae</taxon>
        <taxon>Amycolatopsis</taxon>
    </lineage>
</organism>
<dbReference type="Proteomes" id="UP000715441">
    <property type="component" value="Unassembled WGS sequence"/>
</dbReference>
<accession>A0ABX1J528</accession>
<feature type="transmembrane region" description="Helical" evidence="1">
    <location>
        <begin position="107"/>
        <end position="129"/>
    </location>
</feature>
<evidence type="ECO:0000313" key="2">
    <source>
        <dbReference type="EMBL" id="NKQ54897.1"/>
    </source>
</evidence>